<dbReference type="Proteomes" id="UP000614601">
    <property type="component" value="Unassembled WGS sequence"/>
</dbReference>
<evidence type="ECO:0000313" key="2">
    <source>
        <dbReference type="EMBL" id="CAD5211246.1"/>
    </source>
</evidence>
<comment type="caution">
    <text evidence="2">The sequence shown here is derived from an EMBL/GenBank/DDBJ whole genome shotgun (WGS) entry which is preliminary data.</text>
</comment>
<feature type="region of interest" description="Disordered" evidence="1">
    <location>
        <begin position="1"/>
        <end position="31"/>
    </location>
</feature>
<gene>
    <name evidence="2" type="ORF">BOKJ2_LOCUS3598</name>
</gene>
<keyword evidence="3" id="KW-1185">Reference proteome</keyword>
<accession>A0A811K644</accession>
<protein>
    <submittedName>
        <fullName evidence="2">Uncharacterized protein</fullName>
    </submittedName>
</protein>
<proteinExistence type="predicted"/>
<evidence type="ECO:0000256" key="1">
    <source>
        <dbReference type="SAM" id="MobiDB-lite"/>
    </source>
</evidence>
<name>A0A811K644_9BILA</name>
<dbReference type="EMBL" id="CAJFCW020000002">
    <property type="protein sequence ID" value="CAG9093002.1"/>
    <property type="molecule type" value="Genomic_DNA"/>
</dbReference>
<dbReference type="EMBL" id="CAJFDH010000002">
    <property type="protein sequence ID" value="CAD5211246.1"/>
    <property type="molecule type" value="Genomic_DNA"/>
</dbReference>
<feature type="compositionally biased region" description="Acidic residues" evidence="1">
    <location>
        <begin position="189"/>
        <end position="208"/>
    </location>
</feature>
<dbReference type="AlphaFoldDB" id="A0A811K644"/>
<dbReference type="Proteomes" id="UP000783686">
    <property type="component" value="Unassembled WGS sequence"/>
</dbReference>
<dbReference type="OrthoDB" id="5833934at2759"/>
<reference evidence="2" key="1">
    <citation type="submission" date="2020-09" db="EMBL/GenBank/DDBJ databases">
        <authorList>
            <person name="Kikuchi T."/>
        </authorList>
    </citation>
    <scope>NUCLEOTIDE SEQUENCE</scope>
    <source>
        <strain evidence="2">SH1</strain>
    </source>
</reference>
<evidence type="ECO:0000313" key="3">
    <source>
        <dbReference type="Proteomes" id="UP000614601"/>
    </source>
</evidence>
<feature type="compositionally biased region" description="Polar residues" evidence="1">
    <location>
        <begin position="9"/>
        <end position="31"/>
    </location>
</feature>
<sequence>MRGMLVITRDNSPNLEQGTGDKSSNGNRHNSVTRVTIAPPHLTVSGFRPFERANQPHLWDLGSDRYLHFPATHSKRNEYLHWACNVTSDTEDEAEEWLEDWLQARAANAGLDIRFGHQPSSSAQAKHVAQDLFDLVHRTFEMSSFDQLLKDQAVIVKRSLQMNSLNKPTQQANNFMKIFKGDKKVTDSLAEDDEDDDEEEQTEDDIKDDQDLNHAPAFQEKPVIHDFKQTLNLTLGLKSCLLLYGFNWDKNISDADMKKYKKYVQLGQKNVNDVRESEVAGSLSSFSRLPPIFQFQRYFYTVDSVFSTELDDIPEKSMKVYRDVVQKQNFEPLPQAVMMYERYKIQ</sequence>
<organism evidence="2 3">
    <name type="scientific">Bursaphelenchus okinawaensis</name>
    <dbReference type="NCBI Taxonomy" id="465554"/>
    <lineage>
        <taxon>Eukaryota</taxon>
        <taxon>Metazoa</taxon>
        <taxon>Ecdysozoa</taxon>
        <taxon>Nematoda</taxon>
        <taxon>Chromadorea</taxon>
        <taxon>Rhabditida</taxon>
        <taxon>Tylenchina</taxon>
        <taxon>Tylenchomorpha</taxon>
        <taxon>Aphelenchoidea</taxon>
        <taxon>Aphelenchoididae</taxon>
        <taxon>Bursaphelenchus</taxon>
    </lineage>
</organism>
<feature type="region of interest" description="Disordered" evidence="1">
    <location>
        <begin position="187"/>
        <end position="212"/>
    </location>
</feature>